<dbReference type="Proteomes" id="UP000467840">
    <property type="component" value="Unassembled WGS sequence"/>
</dbReference>
<name>A0A6A6K2E9_HEVBR</name>
<evidence type="ECO:0000259" key="1">
    <source>
        <dbReference type="Pfam" id="PF04233"/>
    </source>
</evidence>
<dbReference type="InterPro" id="IPR006528">
    <property type="entry name" value="Phage_head_morphogenesis_dom"/>
</dbReference>
<organism evidence="2 3">
    <name type="scientific">Hevea brasiliensis</name>
    <name type="common">Para rubber tree</name>
    <name type="synonym">Siphonia brasiliensis</name>
    <dbReference type="NCBI Taxonomy" id="3981"/>
    <lineage>
        <taxon>Eukaryota</taxon>
        <taxon>Viridiplantae</taxon>
        <taxon>Streptophyta</taxon>
        <taxon>Embryophyta</taxon>
        <taxon>Tracheophyta</taxon>
        <taxon>Spermatophyta</taxon>
        <taxon>Magnoliopsida</taxon>
        <taxon>eudicotyledons</taxon>
        <taxon>Gunneridae</taxon>
        <taxon>Pentapetalae</taxon>
        <taxon>rosids</taxon>
        <taxon>fabids</taxon>
        <taxon>Malpighiales</taxon>
        <taxon>Euphorbiaceae</taxon>
        <taxon>Crotonoideae</taxon>
        <taxon>Micrandreae</taxon>
        <taxon>Hevea</taxon>
    </lineage>
</organism>
<reference evidence="2 3" key="1">
    <citation type="journal article" date="2020" name="Mol. Plant">
        <title>The Chromosome-Based Rubber Tree Genome Provides New Insights into Spurge Genome Evolution and Rubber Biosynthesis.</title>
        <authorList>
            <person name="Liu J."/>
            <person name="Shi C."/>
            <person name="Shi C.C."/>
            <person name="Li W."/>
            <person name="Zhang Q.J."/>
            <person name="Zhang Y."/>
            <person name="Li K."/>
            <person name="Lu H.F."/>
            <person name="Shi C."/>
            <person name="Zhu S.T."/>
            <person name="Xiao Z.Y."/>
            <person name="Nan H."/>
            <person name="Yue Y."/>
            <person name="Zhu X.G."/>
            <person name="Wu Y."/>
            <person name="Hong X.N."/>
            <person name="Fan G.Y."/>
            <person name="Tong Y."/>
            <person name="Zhang D."/>
            <person name="Mao C.L."/>
            <person name="Liu Y.L."/>
            <person name="Hao S.J."/>
            <person name="Liu W.Q."/>
            <person name="Lv M.Q."/>
            <person name="Zhang H.B."/>
            <person name="Liu Y."/>
            <person name="Hu-Tang G.R."/>
            <person name="Wang J.P."/>
            <person name="Wang J.H."/>
            <person name="Sun Y.H."/>
            <person name="Ni S.B."/>
            <person name="Chen W.B."/>
            <person name="Zhang X.C."/>
            <person name="Jiao Y.N."/>
            <person name="Eichler E.E."/>
            <person name="Li G.H."/>
            <person name="Liu X."/>
            <person name="Gao L.Z."/>
        </authorList>
    </citation>
    <scope>NUCLEOTIDE SEQUENCE [LARGE SCALE GENOMIC DNA]</scope>
    <source>
        <strain evidence="3">cv. GT1</strain>
        <tissue evidence="2">Leaf</tissue>
    </source>
</reference>
<comment type="caution">
    <text evidence="2">The sequence shown here is derived from an EMBL/GenBank/DDBJ whole genome shotgun (WGS) entry which is preliminary data.</text>
</comment>
<sequence>MQLLKINARIPSPRLPTSTTDPVGADRRVGSAWKQLDSKYKELQKRILDLFEAIPTAQVNVDGYGYQYDFSAQRAASISDEIQRILDEVLLDGADYNRLWIGIDVTGAYESATRLAQSNLASMSADYAAQRTISDILFSEPYLRRLGIAYSSTYSDWRGLSDQGRSQLASVITEGIATGKNPSGVTEDIVKRLDVSKSYAKQLAQTEITGVLRQARRDEAGEANTLLGLNVALLWSSALIPTTRLTHGSLHGKTKTPEWVADFYSKDGNRYNCRCAQTEVLIVDGQPQMTQRAIERYAEAKEAWMSEKK</sequence>
<evidence type="ECO:0000313" key="2">
    <source>
        <dbReference type="EMBL" id="KAF2282483.1"/>
    </source>
</evidence>
<accession>A0A6A6K2E9</accession>
<evidence type="ECO:0000313" key="3">
    <source>
        <dbReference type="Proteomes" id="UP000467840"/>
    </source>
</evidence>
<dbReference type="EMBL" id="JAAGAX010000191">
    <property type="protein sequence ID" value="KAF2282483.1"/>
    <property type="molecule type" value="Genomic_DNA"/>
</dbReference>
<proteinExistence type="predicted"/>
<gene>
    <name evidence="2" type="ORF">GH714_044089</name>
</gene>
<feature type="domain" description="Phage head morphogenesis" evidence="1">
    <location>
        <begin position="168"/>
        <end position="277"/>
    </location>
</feature>
<protein>
    <recommendedName>
        <fullName evidence="1">Phage head morphogenesis domain-containing protein</fullName>
    </recommendedName>
</protein>
<dbReference type="Pfam" id="PF04233">
    <property type="entry name" value="Phage_Mu_F"/>
    <property type="match status" value="1"/>
</dbReference>
<dbReference type="AlphaFoldDB" id="A0A6A6K2E9"/>
<keyword evidence="3" id="KW-1185">Reference proteome</keyword>